<comment type="caution">
    <text evidence="12">The sequence shown here is derived from an EMBL/GenBank/DDBJ whole genome shotgun (WGS) entry which is preliminary data.</text>
</comment>
<evidence type="ECO:0000313" key="13">
    <source>
        <dbReference type="Proteomes" id="UP001237642"/>
    </source>
</evidence>
<dbReference type="Pfam" id="PF05786">
    <property type="entry name" value="Cnd2"/>
    <property type="match status" value="2"/>
</dbReference>
<dbReference type="PANTHER" id="PTHR13108:SF9">
    <property type="entry name" value="CONDENSIN COMPLEX SUBUNIT 2"/>
    <property type="match status" value="1"/>
</dbReference>
<keyword evidence="7" id="KW-0132">Cell division</keyword>
<keyword evidence="6" id="KW-0963">Cytoplasm</keyword>
<evidence type="ECO:0000256" key="5">
    <source>
        <dbReference type="ARBA" id="ARBA00022454"/>
    </source>
</evidence>
<accession>A0AAD8MZ68</accession>
<evidence type="ECO:0000256" key="9">
    <source>
        <dbReference type="ARBA" id="ARBA00023067"/>
    </source>
</evidence>
<dbReference type="GO" id="GO:0007076">
    <property type="term" value="P:mitotic chromosome condensation"/>
    <property type="evidence" value="ECO:0007669"/>
    <property type="project" value="InterPro"/>
</dbReference>
<keyword evidence="9" id="KW-0226">DNA condensation</keyword>
<keyword evidence="8" id="KW-0498">Mitosis</keyword>
<evidence type="ECO:0000256" key="1">
    <source>
        <dbReference type="ARBA" id="ARBA00004286"/>
    </source>
</evidence>
<feature type="compositionally biased region" description="Polar residues" evidence="11">
    <location>
        <begin position="304"/>
        <end position="326"/>
    </location>
</feature>
<protein>
    <recommendedName>
        <fullName evidence="4">Condensin complex subunit 2</fullName>
    </recommendedName>
</protein>
<evidence type="ECO:0000256" key="10">
    <source>
        <dbReference type="ARBA" id="ARBA00023306"/>
    </source>
</evidence>
<feature type="region of interest" description="Disordered" evidence="11">
    <location>
        <begin position="157"/>
        <end position="183"/>
    </location>
</feature>
<gene>
    <name evidence="12" type="ORF">POM88_017236</name>
</gene>
<dbReference type="InterPro" id="IPR022816">
    <property type="entry name" value="Condensin_barren_su2"/>
</dbReference>
<feature type="region of interest" description="Disordered" evidence="11">
    <location>
        <begin position="1"/>
        <end position="21"/>
    </location>
</feature>
<name>A0AAD8MZ68_9APIA</name>
<feature type="compositionally biased region" description="Polar residues" evidence="11">
    <location>
        <begin position="1"/>
        <end position="11"/>
    </location>
</feature>
<dbReference type="PANTHER" id="PTHR13108">
    <property type="entry name" value="CONDENSIN COMPLEX SUBUNIT 2"/>
    <property type="match status" value="1"/>
</dbReference>
<dbReference type="Proteomes" id="UP001237642">
    <property type="component" value="Unassembled WGS sequence"/>
</dbReference>
<keyword evidence="13" id="KW-1185">Reference proteome</keyword>
<evidence type="ECO:0000256" key="2">
    <source>
        <dbReference type="ARBA" id="ARBA00004496"/>
    </source>
</evidence>
<evidence type="ECO:0000313" key="12">
    <source>
        <dbReference type="EMBL" id="KAK1389058.1"/>
    </source>
</evidence>
<proteinExistence type="inferred from homology"/>
<evidence type="ECO:0000256" key="7">
    <source>
        <dbReference type="ARBA" id="ARBA00022618"/>
    </source>
</evidence>
<evidence type="ECO:0000256" key="6">
    <source>
        <dbReference type="ARBA" id="ARBA00022490"/>
    </source>
</evidence>
<dbReference type="GO" id="GO:0005737">
    <property type="term" value="C:cytoplasm"/>
    <property type="evidence" value="ECO:0007669"/>
    <property type="project" value="UniProtKB-SubCell"/>
</dbReference>
<evidence type="ECO:0000256" key="4">
    <source>
        <dbReference type="ARBA" id="ARBA00016065"/>
    </source>
</evidence>
<sequence length="654" mass="72902">MAEPISPNQIPKQRAQHLSPGSPFFLASNDDQLERAQARAVARAAAIRKATTVAAPSAASESSPCLNKQHILDLFQNCIKLASENKINQKNTWELTLIDHLCDIVKVDEGDDVETNFQKASCTLEAGVKIYSLRVDSVHSEAYKVLAAINRAGQENEDATVEDSNISSGPEENNSKKEKGRKLSPLSTLESSYDALNVKKFDAAFAVDPLYHQTSAQFDEGGAKGLLLNNLGIYGCCRVLFDSLEVPAKCSACSNLHDKEMIDISFAQECSEEMVLNMSKKFEISPSLREIVNHFDDEKRPPDTFSSGTKQAEQVDEPSNSGLDFSENTFENGGTWDVDYDDQNNVADKLTYGGDPIISSHYNDKEATNVYDDHDTEDRYAEVDGFMFSNFEFASKLNAWAGPDHWKFRKVRGLENVTEETRSPVTITKTNNKKQKIIDIEFLISSDKDMSNVFAPSKNPKALLLPTNREPCTTTLPEDCHYQPESLIKLFLLPNVLCFERSRRKFSAKSSHQTDGYDEMPTWDGETGFADHFDDGNYGSEVDDSNVLVSQPRQVDKIEVQYDRTSKQVDVQALKETLWESLQQSRVHSAQAQGETISFKHTLATFPNDCRAAASLKDISPHLCFISLLHLANEHGLSIQGCESLDDLSIYVPQ</sequence>
<reference evidence="12" key="2">
    <citation type="submission" date="2023-05" db="EMBL/GenBank/DDBJ databases">
        <authorList>
            <person name="Schelkunov M.I."/>
        </authorList>
    </citation>
    <scope>NUCLEOTIDE SEQUENCE</scope>
    <source>
        <strain evidence="12">Hsosn_3</strain>
        <tissue evidence="12">Leaf</tissue>
    </source>
</reference>
<dbReference type="GO" id="GO:0003682">
    <property type="term" value="F:chromatin binding"/>
    <property type="evidence" value="ECO:0007669"/>
    <property type="project" value="TreeGrafter"/>
</dbReference>
<evidence type="ECO:0000256" key="3">
    <source>
        <dbReference type="ARBA" id="ARBA00009471"/>
    </source>
</evidence>
<evidence type="ECO:0000256" key="8">
    <source>
        <dbReference type="ARBA" id="ARBA00022776"/>
    </source>
</evidence>
<keyword evidence="10" id="KW-0131">Cell cycle</keyword>
<comment type="similarity">
    <text evidence="3">Belongs to the CND2 (condensin subunit 2) family.</text>
</comment>
<dbReference type="GO" id="GO:0000796">
    <property type="term" value="C:condensin complex"/>
    <property type="evidence" value="ECO:0007669"/>
    <property type="project" value="InterPro"/>
</dbReference>
<dbReference type="GO" id="GO:0051301">
    <property type="term" value="P:cell division"/>
    <property type="evidence" value="ECO:0007669"/>
    <property type="project" value="UniProtKB-KW"/>
</dbReference>
<reference evidence="12" key="1">
    <citation type="submission" date="2023-02" db="EMBL/GenBank/DDBJ databases">
        <title>Genome of toxic invasive species Heracleum sosnowskyi carries increased number of genes despite the absence of recent whole-genome duplications.</title>
        <authorList>
            <person name="Schelkunov M."/>
            <person name="Shtratnikova V."/>
            <person name="Makarenko M."/>
            <person name="Klepikova A."/>
            <person name="Omelchenko D."/>
            <person name="Novikova G."/>
            <person name="Obukhova E."/>
            <person name="Bogdanov V."/>
            <person name="Penin A."/>
            <person name="Logacheva M."/>
        </authorList>
    </citation>
    <scope>NUCLEOTIDE SEQUENCE</scope>
    <source>
        <strain evidence="12">Hsosn_3</strain>
        <tissue evidence="12">Leaf</tissue>
    </source>
</reference>
<feature type="region of interest" description="Disordered" evidence="11">
    <location>
        <begin position="296"/>
        <end position="326"/>
    </location>
</feature>
<comment type="subcellular location">
    <subcellularLocation>
        <location evidence="1">Chromosome</location>
    </subcellularLocation>
    <subcellularLocation>
        <location evidence="2">Cytoplasm</location>
    </subcellularLocation>
</comment>
<keyword evidence="5" id="KW-0158">Chromosome</keyword>
<feature type="compositionally biased region" description="Polar residues" evidence="11">
    <location>
        <begin position="162"/>
        <end position="172"/>
    </location>
</feature>
<evidence type="ECO:0000256" key="11">
    <source>
        <dbReference type="SAM" id="MobiDB-lite"/>
    </source>
</evidence>
<organism evidence="12 13">
    <name type="scientific">Heracleum sosnowskyi</name>
    <dbReference type="NCBI Taxonomy" id="360622"/>
    <lineage>
        <taxon>Eukaryota</taxon>
        <taxon>Viridiplantae</taxon>
        <taxon>Streptophyta</taxon>
        <taxon>Embryophyta</taxon>
        <taxon>Tracheophyta</taxon>
        <taxon>Spermatophyta</taxon>
        <taxon>Magnoliopsida</taxon>
        <taxon>eudicotyledons</taxon>
        <taxon>Gunneridae</taxon>
        <taxon>Pentapetalae</taxon>
        <taxon>asterids</taxon>
        <taxon>campanulids</taxon>
        <taxon>Apiales</taxon>
        <taxon>Apiaceae</taxon>
        <taxon>Apioideae</taxon>
        <taxon>apioid superclade</taxon>
        <taxon>Tordylieae</taxon>
        <taxon>Tordyliinae</taxon>
        <taxon>Heracleum</taxon>
    </lineage>
</organism>
<dbReference type="AlphaFoldDB" id="A0AAD8MZ68"/>
<dbReference type="PIRSF" id="PIRSF017126">
    <property type="entry name" value="Condensin_H"/>
    <property type="match status" value="1"/>
</dbReference>
<dbReference type="EMBL" id="JAUIZM010000004">
    <property type="protein sequence ID" value="KAK1389058.1"/>
    <property type="molecule type" value="Genomic_DNA"/>
</dbReference>